<dbReference type="SUPFAM" id="SSF102522">
    <property type="entry name" value="Bacterial fluorinating enzyme, N-terminal domain"/>
    <property type="match status" value="1"/>
</dbReference>
<dbReference type="AlphaFoldDB" id="A0A3B1CT17"/>
<proteinExistence type="inferred from homology"/>
<name>A0A3B1CT17_9ZZZZ</name>
<dbReference type="PIRSF" id="PIRSF006779">
    <property type="entry name" value="UCP006779"/>
    <property type="match status" value="1"/>
</dbReference>
<dbReference type="Pfam" id="PF01887">
    <property type="entry name" value="SAM_HAT_N"/>
    <property type="match status" value="1"/>
</dbReference>
<gene>
    <name evidence="5" type="ORF">MNBD_NITROSPIRAE01-1591</name>
</gene>
<comment type="similarity">
    <text evidence="2">Belongs to the SAM hydrolase / SAM-dependent halogenase family.</text>
</comment>
<dbReference type="SUPFAM" id="SSF101852">
    <property type="entry name" value="Bacterial fluorinating enzyme, C-terminal domain"/>
    <property type="match status" value="1"/>
</dbReference>
<sequence>MSRQNAPMITLTSDFGLKDYFVGVLKGVLFQSKASRVLDITHLVEKHDVASGAFILREISNYFAPGTIHLAIIDPGVGTMRRKLIAKYANQFFVAPDNGLLSYFLKSETCEVFEVKEGPLLQFKKSPTFAGRDHFAPIAASLANGHSPEELGEKISDALCIEALFPSKEEGRMMGKIVYFDHFGNAITNFNHEVLGDKLLDPDSFCLDFTDKKLQGIKKNYSAGGEGEPSILMNSSGFLEIFVCCASARKILNLNLMDDVLIY</sequence>
<dbReference type="Gene3D" id="3.40.50.10790">
    <property type="entry name" value="S-adenosyl-l-methionine hydroxide adenosyltransferase, N-terminal"/>
    <property type="match status" value="1"/>
</dbReference>
<dbReference type="InterPro" id="IPR023228">
    <property type="entry name" value="SAM_OH_AdoTrfase_N_sf"/>
</dbReference>
<dbReference type="PANTHER" id="PTHR35092">
    <property type="entry name" value="CHLORINASE MJ1651"/>
    <property type="match status" value="1"/>
</dbReference>
<evidence type="ECO:0000313" key="5">
    <source>
        <dbReference type="EMBL" id="VAX27064.1"/>
    </source>
</evidence>
<evidence type="ECO:0000256" key="2">
    <source>
        <dbReference type="ARBA" id="ARBA00024035"/>
    </source>
</evidence>
<protein>
    <recommendedName>
        <fullName evidence="6">Adenosyl-chloride synthase</fullName>
    </recommendedName>
</protein>
<reference evidence="5" key="1">
    <citation type="submission" date="2018-06" db="EMBL/GenBank/DDBJ databases">
        <authorList>
            <person name="Zhirakovskaya E."/>
        </authorList>
    </citation>
    <scope>NUCLEOTIDE SEQUENCE</scope>
</reference>
<organism evidence="5">
    <name type="scientific">hydrothermal vent metagenome</name>
    <dbReference type="NCBI Taxonomy" id="652676"/>
    <lineage>
        <taxon>unclassified sequences</taxon>
        <taxon>metagenomes</taxon>
        <taxon>ecological metagenomes</taxon>
    </lineage>
</organism>
<evidence type="ECO:0000259" key="4">
    <source>
        <dbReference type="Pfam" id="PF20257"/>
    </source>
</evidence>
<evidence type="ECO:0000256" key="1">
    <source>
        <dbReference type="ARBA" id="ARBA00022691"/>
    </source>
</evidence>
<dbReference type="InterPro" id="IPR046470">
    <property type="entry name" value="SAM_HAT_C"/>
</dbReference>
<dbReference type="InterPro" id="IPR046469">
    <property type="entry name" value="SAM_HAT_N"/>
</dbReference>
<feature type="domain" description="S-adenosyl-l-methionine hydroxide adenosyltransferase C-terminal" evidence="4">
    <location>
        <begin position="175"/>
        <end position="260"/>
    </location>
</feature>
<dbReference type="PANTHER" id="PTHR35092:SF1">
    <property type="entry name" value="CHLORINASE MJ1651"/>
    <property type="match status" value="1"/>
</dbReference>
<evidence type="ECO:0000259" key="3">
    <source>
        <dbReference type="Pfam" id="PF01887"/>
    </source>
</evidence>
<keyword evidence="1" id="KW-0949">S-adenosyl-L-methionine</keyword>
<dbReference type="InterPro" id="IPR023227">
    <property type="entry name" value="SAM_OH_AdoTrfase_C_sf"/>
</dbReference>
<accession>A0A3B1CT17</accession>
<dbReference type="EMBL" id="UOGF01000022">
    <property type="protein sequence ID" value="VAX27064.1"/>
    <property type="molecule type" value="Genomic_DNA"/>
</dbReference>
<evidence type="ECO:0008006" key="6">
    <source>
        <dbReference type="Google" id="ProtNLM"/>
    </source>
</evidence>
<dbReference type="Pfam" id="PF20257">
    <property type="entry name" value="SAM_HAT_C"/>
    <property type="match status" value="1"/>
</dbReference>
<feature type="domain" description="S-adenosyl-l-methionine hydroxide adenosyltransferase N-terminal" evidence="3">
    <location>
        <begin position="9"/>
        <end position="152"/>
    </location>
</feature>
<dbReference type="InterPro" id="IPR002747">
    <property type="entry name" value="SAM_OH_AdoTrfase"/>
</dbReference>
<dbReference type="Gene3D" id="2.40.30.90">
    <property type="entry name" value="Bacterial fluorinating enzyme like"/>
    <property type="match status" value="1"/>
</dbReference>